<dbReference type="Gene3D" id="2.70.70.10">
    <property type="entry name" value="Glucose Permease (Domain IIA)"/>
    <property type="match status" value="1"/>
</dbReference>
<keyword evidence="4" id="KW-1185">Reference proteome</keyword>
<name>A0A7G8PSI6_9FLAO</name>
<dbReference type="Proteomes" id="UP000515514">
    <property type="component" value="Chromosome"/>
</dbReference>
<accession>A0A7G8PSI6</accession>
<dbReference type="InterPro" id="IPR016047">
    <property type="entry name" value="M23ase_b-sheet_dom"/>
</dbReference>
<dbReference type="CDD" id="cd12797">
    <property type="entry name" value="M23_peptidase"/>
    <property type="match status" value="1"/>
</dbReference>
<dbReference type="AlphaFoldDB" id="A0A7G8PSI6"/>
<dbReference type="PANTHER" id="PTHR21666">
    <property type="entry name" value="PEPTIDASE-RELATED"/>
    <property type="match status" value="1"/>
</dbReference>
<dbReference type="RefSeq" id="WP_186990950.1">
    <property type="nucleotide sequence ID" value="NZ_CP052909.1"/>
</dbReference>
<dbReference type="PANTHER" id="PTHR21666:SF268">
    <property type="entry name" value="PEPTIDASE M23 DOMAIN-CONTAINING PROTEIN"/>
    <property type="match status" value="1"/>
</dbReference>
<feature type="domain" description="SH3b" evidence="2">
    <location>
        <begin position="310"/>
        <end position="372"/>
    </location>
</feature>
<evidence type="ECO:0000313" key="4">
    <source>
        <dbReference type="Proteomes" id="UP000515514"/>
    </source>
</evidence>
<dbReference type="PROSITE" id="PS51781">
    <property type="entry name" value="SH3B"/>
    <property type="match status" value="1"/>
</dbReference>
<dbReference type="PROSITE" id="PS51257">
    <property type="entry name" value="PROKAR_LIPOPROTEIN"/>
    <property type="match status" value="1"/>
</dbReference>
<evidence type="ECO:0000259" key="2">
    <source>
        <dbReference type="PROSITE" id="PS51781"/>
    </source>
</evidence>
<gene>
    <name evidence="3" type="ORF">ALE3EI_0726</name>
</gene>
<evidence type="ECO:0000313" key="3">
    <source>
        <dbReference type="EMBL" id="QNJ97302.1"/>
    </source>
</evidence>
<dbReference type="Gene3D" id="2.30.30.40">
    <property type="entry name" value="SH3 Domains"/>
    <property type="match status" value="1"/>
</dbReference>
<dbReference type="SUPFAM" id="SSF51261">
    <property type="entry name" value="Duplicated hybrid motif"/>
    <property type="match status" value="1"/>
</dbReference>
<feature type="signal peptide" evidence="1">
    <location>
        <begin position="1"/>
        <end position="23"/>
    </location>
</feature>
<organism evidence="3 4">
    <name type="scientific">Constantimarinum furrinae</name>
    <dbReference type="NCBI Taxonomy" id="2562285"/>
    <lineage>
        <taxon>Bacteria</taxon>
        <taxon>Pseudomonadati</taxon>
        <taxon>Bacteroidota</taxon>
        <taxon>Flavobacteriia</taxon>
        <taxon>Flavobacteriales</taxon>
        <taxon>Flavobacteriaceae</taxon>
        <taxon>Altibacter/Constantimarinum group</taxon>
        <taxon>Constantimarinum</taxon>
    </lineage>
</organism>
<dbReference type="Pfam" id="PF01551">
    <property type="entry name" value="Peptidase_M23"/>
    <property type="match status" value="1"/>
</dbReference>
<evidence type="ECO:0000256" key="1">
    <source>
        <dbReference type="SAM" id="SignalP"/>
    </source>
</evidence>
<dbReference type="KEGG" id="alti:ALE3EI_0726"/>
<dbReference type="InterPro" id="IPR003646">
    <property type="entry name" value="SH3-like_bac-type"/>
</dbReference>
<proteinExistence type="predicted"/>
<protein>
    <submittedName>
        <fullName evidence="3">Metalloendopeptidase-like membrane protein</fullName>
    </submittedName>
</protein>
<dbReference type="GO" id="GO:0004222">
    <property type="term" value="F:metalloendopeptidase activity"/>
    <property type="evidence" value="ECO:0007669"/>
    <property type="project" value="TreeGrafter"/>
</dbReference>
<feature type="chain" id="PRO_5028921479" evidence="1">
    <location>
        <begin position="24"/>
        <end position="373"/>
    </location>
</feature>
<sequence length="373" mass="41777">MKMVLLVCTLVVLSLSCRQIQKATDVITNPTAREVYERNFYKEDSRYLAWKEAYTRARKDSLEIDLPYSEAGQFSSSHHSVYSYGLSLKEGEQLLVYIDPVSDSTEVFLDLFQKKDSLFSEKPVASSQPGEHFLLYEVNESARYLLVLQPEMDSDSQFQTKIYTNPQYYFPVAGAGNKNIQSFWGASRDGGRRSHKGVDIFAKRGTPVVAATEGRISFTGERGLGGKQVWLRDGIFGRSLYYAHLDSIAAENGQRVQIGDTLGFVGNTGNARTTAPHLHFGIYNGYRGAVDPLPFIKLKEVPETSLEYAGTSAKINRTKAELRNGPSTSYKQLLSLSNNDTVHVLGQTGNWFHIETKELQKGFIHQSLVKESL</sequence>
<dbReference type="EMBL" id="CP052909">
    <property type="protein sequence ID" value="QNJ97302.1"/>
    <property type="molecule type" value="Genomic_DNA"/>
</dbReference>
<dbReference type="InterPro" id="IPR011055">
    <property type="entry name" value="Dup_hybrid_motif"/>
</dbReference>
<dbReference type="SMART" id="SM00287">
    <property type="entry name" value="SH3b"/>
    <property type="match status" value="1"/>
</dbReference>
<keyword evidence="1" id="KW-0732">Signal</keyword>
<reference evidence="3 4" key="1">
    <citation type="submission" date="2020-04" db="EMBL/GenBank/DDBJ databases">
        <title>Genome sequence of Altibacter aquimarinus strain ALE3EI.</title>
        <authorList>
            <person name="Oh H.-M."/>
            <person name="Jang D."/>
        </authorList>
    </citation>
    <scope>NUCLEOTIDE SEQUENCE [LARGE SCALE GENOMIC DNA]</scope>
    <source>
        <strain evidence="3 4">ALE3EI</strain>
    </source>
</reference>
<dbReference type="Pfam" id="PF08239">
    <property type="entry name" value="SH3_3"/>
    <property type="match status" value="1"/>
</dbReference>
<dbReference type="InterPro" id="IPR050570">
    <property type="entry name" value="Cell_wall_metabolism_enzyme"/>
</dbReference>